<accession>A0A2R2MMG5</accession>
<keyword evidence="2" id="KW-1133">Transmembrane helix</keyword>
<keyword evidence="3" id="KW-1185">Reference proteome</keyword>
<feature type="transmembrane region" description="Helical" evidence="2">
    <location>
        <begin position="216"/>
        <end position="238"/>
    </location>
</feature>
<protein>
    <submittedName>
        <fullName evidence="4">Uncharacterized protein LOC112041237</fullName>
    </submittedName>
</protein>
<reference evidence="4" key="1">
    <citation type="submission" date="2025-08" db="UniProtKB">
        <authorList>
            <consortium name="RefSeq"/>
        </authorList>
    </citation>
    <scope>IDENTIFICATION</scope>
    <source>
        <tissue evidence="4">Gonads</tissue>
    </source>
</reference>
<name>A0A2R2MMG5_LINAN</name>
<evidence type="ECO:0000313" key="3">
    <source>
        <dbReference type="Proteomes" id="UP000085678"/>
    </source>
</evidence>
<dbReference type="InParanoid" id="A0A2R2MMG5"/>
<gene>
    <name evidence="4" type="primary">LOC112041237</name>
</gene>
<dbReference type="Proteomes" id="UP000085678">
    <property type="component" value="Unplaced"/>
</dbReference>
<keyword evidence="2" id="KW-0812">Transmembrane</keyword>
<dbReference type="GeneID" id="112041237"/>
<proteinExistence type="predicted"/>
<feature type="non-terminal residue" evidence="4">
    <location>
        <position position="240"/>
    </location>
</feature>
<dbReference type="KEGG" id="lak:112041237"/>
<dbReference type="AlphaFoldDB" id="A0A2R2MMG5"/>
<feature type="region of interest" description="Disordered" evidence="1">
    <location>
        <begin position="1"/>
        <end position="62"/>
    </location>
</feature>
<evidence type="ECO:0000256" key="2">
    <source>
        <dbReference type="SAM" id="Phobius"/>
    </source>
</evidence>
<feature type="compositionally biased region" description="Basic and acidic residues" evidence="1">
    <location>
        <begin position="34"/>
        <end position="61"/>
    </location>
</feature>
<dbReference type="RefSeq" id="XP_023931405.1">
    <property type="nucleotide sequence ID" value="XM_024075637.1"/>
</dbReference>
<organism evidence="3 4">
    <name type="scientific">Lingula anatina</name>
    <name type="common">Brachiopod</name>
    <name type="synonym">Lingula unguis</name>
    <dbReference type="NCBI Taxonomy" id="7574"/>
    <lineage>
        <taxon>Eukaryota</taxon>
        <taxon>Metazoa</taxon>
        <taxon>Spiralia</taxon>
        <taxon>Lophotrochozoa</taxon>
        <taxon>Brachiopoda</taxon>
        <taxon>Linguliformea</taxon>
        <taxon>Lingulata</taxon>
        <taxon>Lingulida</taxon>
        <taxon>Linguloidea</taxon>
        <taxon>Lingulidae</taxon>
        <taxon>Lingula</taxon>
    </lineage>
</organism>
<sequence>MSTFSSAHSYMSPPRGDSVHDDLQSEHPQSSDIETPRAVHDSQEEHPSESESPTHHTDPSSKHRRFYSLNYAPTFIPNPFPHRNTYSTRKGYRSSVILNPIYEEGTHGNDLRYGEEIYFGRPSGSNTYSRGFIFHHDEDERASYRTATPDYSRYSGMRPESLESFPYYTWSSRASSFQRPIVVPPVVITAPPKDMPWQPPHMPFFFKCPPPKPASYMWFAIIVAMVFNVLFGLIAIHFSR</sequence>
<evidence type="ECO:0000256" key="1">
    <source>
        <dbReference type="SAM" id="MobiDB-lite"/>
    </source>
</evidence>
<evidence type="ECO:0000313" key="4">
    <source>
        <dbReference type="RefSeq" id="XP_023931405.1"/>
    </source>
</evidence>
<keyword evidence="2" id="KW-0472">Membrane</keyword>